<dbReference type="PROSITE" id="PS52019">
    <property type="entry name" value="PKS_MFAS_DH"/>
    <property type="match status" value="1"/>
</dbReference>
<evidence type="ECO:0000256" key="6">
    <source>
        <dbReference type="ARBA" id="ARBA00023315"/>
    </source>
</evidence>
<dbReference type="Gene3D" id="3.10.129.120">
    <property type="match status" value="1"/>
</dbReference>
<dbReference type="SUPFAM" id="SSF47336">
    <property type="entry name" value="ACP-like"/>
    <property type="match status" value="1"/>
</dbReference>
<dbReference type="InterPro" id="IPR001227">
    <property type="entry name" value="Ac_transferase_dom_sf"/>
</dbReference>
<dbReference type="InterPro" id="IPR020807">
    <property type="entry name" value="PKS_DH"/>
</dbReference>
<dbReference type="PANTHER" id="PTHR45681">
    <property type="entry name" value="POLYKETIDE SYNTHASE 44-RELATED"/>
    <property type="match status" value="1"/>
</dbReference>
<dbReference type="InterPro" id="IPR057326">
    <property type="entry name" value="KR_dom"/>
</dbReference>
<evidence type="ECO:0000256" key="7">
    <source>
        <dbReference type="PROSITE-ProRule" id="PRU01363"/>
    </source>
</evidence>
<dbReference type="Pfam" id="PF21089">
    <property type="entry name" value="PKS_DH_N"/>
    <property type="match status" value="1"/>
</dbReference>
<keyword evidence="6" id="KW-0012">Acyltransferase</keyword>
<dbReference type="CDD" id="cd02440">
    <property type="entry name" value="AdoMet_MTases"/>
    <property type="match status" value="1"/>
</dbReference>
<evidence type="ECO:0000259" key="9">
    <source>
        <dbReference type="PROSITE" id="PS52019"/>
    </source>
</evidence>
<dbReference type="Pfam" id="PF00107">
    <property type="entry name" value="ADH_zinc_N"/>
    <property type="match status" value="1"/>
</dbReference>
<dbReference type="InterPro" id="IPR011032">
    <property type="entry name" value="GroES-like_sf"/>
</dbReference>
<feature type="active site" description="Proton donor; for dehydratase activity" evidence="7">
    <location>
        <position position="693"/>
    </location>
</feature>
<feature type="domain" description="Carrier" evidence="8">
    <location>
        <begin position="2045"/>
        <end position="2122"/>
    </location>
</feature>
<evidence type="ECO:0000256" key="1">
    <source>
        <dbReference type="ARBA" id="ARBA00022450"/>
    </source>
</evidence>
<dbReference type="InterPro" id="IPR009081">
    <property type="entry name" value="PP-bd_ACP"/>
</dbReference>
<dbReference type="InterPro" id="IPR029063">
    <property type="entry name" value="SAM-dependent_MTases_sf"/>
</dbReference>
<dbReference type="Gene3D" id="1.10.1200.10">
    <property type="entry name" value="ACP-like"/>
    <property type="match status" value="1"/>
</dbReference>
<dbReference type="Pfam" id="PF22621">
    <property type="entry name" value="CurL-like_PKS_C"/>
    <property type="match status" value="1"/>
</dbReference>
<dbReference type="Gene3D" id="3.40.50.720">
    <property type="entry name" value="NAD(P)-binding Rossmann-like Domain"/>
    <property type="match status" value="4"/>
</dbReference>
<name>A0ABP1RCD3_9HEXA</name>
<dbReference type="SMART" id="SM00823">
    <property type="entry name" value="PKS_PP"/>
    <property type="match status" value="1"/>
</dbReference>
<sequence length="2566" mass="289869">MGLSQNNRPLHIMKITARSEESLDILLERYKSLMKNENLAEAEFSDIAYTANIGRASFNQRAILISSTKEEAYQAFDSSILRKECPEEVGKICFLFTGQGSQYHGMAKNLYENCPVFSTNFDRCEKLLKEIYNISIADTFWSAEPSTTVNRTLFSQTGIFVVEYCLLKLWESWGIKPDYVLGHSLGEFAAAVGAGIITLEDAITLVAERSRLIDQLPRGSMLVIKADKSNVENHLNNFLRGQEGKWLDYAALNSNEQTVVAGDTKVVEEFTDYIKGKGVKASMLQSTHAFHSRHMEPMLAEYKRIAQNIKYCKPTTGCRYVSGMLGKILGEDETLDADYWVKHTREKVQFLEASQAVYNDGGCRVFLEIGPHPVLLALTMFNNDGKQMLCVPSLRRGETEWRTLLDCIGKLFVNGVEIKWKSFDEHYQRKKITLPHYPFQRKRYWPDITSSVGTQIHPLLGSFLSNPTSSKLFQSALSIRSLEYLKDHMIGSSVVFPGAGFLEMILVAGHVAIEGCTEELVKPRRPIELNNMRIESPMGLNEESSSVCQVVVDFNDKAENDDHSNWEGLRVKVYHQQQNDSTHNGEGGALKWISHASGNILPGVGNSTINNHLEVDGEQLEVGSKSWLNEKIATFSKDQITSKFYDKLGDVGLKFGPSFRTLESVWRGKQELIAEVKVPEDSRSYLLHPTLIDAMIQAIMVNNYYGESQQQTRLKKRLYVPIGVDKFIWNSELETEKCYIYCDKRSTETSTGNKRKPYAILMSEEGNLVAFMGGMEFAETSVKSIQSLLDQQVNCMPDTWEETFKTTLGPLQHRVFLDPEATWEILYERYNHLDENIKQKLAKSDKLVYYLILNTFYELGWKPEVGRVFNLKEFLTETSICKQHESITRHFLTILHEESILEYSQKVENEWKILKMPPGKLEVVKHVNELRNSSASDDLDVHLIVAVGDVLDQILKGKESALNIMFPKDTSKPSAEHFYEKMVLDCKGSFEDALNKSMNCMLKGNDKLSHAKVLEVGAGTGGLTEALLETLESHRSNILHYEYTYTDLSPAFFNLAEKKFEKYKESLKFKKLNIEEDPSSQGFPPSFYDMVCAFEVIHATRNVRESMCNLRSMLRDGGKLTILETVSPFRKVHFLFGLLEGYWRFQDRDLRPYDATMSIQQWEQVFWESGFINVRSFHVHGSKFGCVEGIAKPNLSLYPMVFSSSEQNLPTWLIFFNNCQLSNGLMEKFDQLQRKYVVWVKKSSSSSFSKINESSLGCELEINPASQEDIAQVFQLCKDRRTNIEGILFAWGVLEEGKVYEDQALIAQPLLYLLQEMHHLPQKLPPRIVVISNGASSVGDVAIPSPCGGTVTGICKSLVHEVTNVHLKLIDVNPNEESKGFQAEEVFKEMFLDVEINTFVVFREHTRYIPKLHKVKLQNKDLPLPNGADRFQLILPTTRSIEDLEFGPLEPFNLKGDEVEIEVKVSALNFKDILNILKPTEEFETSNAVGFDFAGVVKSIGAEVTNLQVGNLVFGVNLNGNGLPSHIKLPSKAVAPIPDSFTLAEAACFPAVFSTAYYCLVTIAKIRKGETILLHTASGGVGLCAIQLAQHYGLNIIATAGNERKRAYLRSLGIQHVFHSRNTDYGQQILDVTDGRGVDIVLNSLTSPGFKEASLKACAKNARFVEMSKLNIWTEVEVKGQRPDVEYTIVDLTKLDESTSQELLREMDTFVKEGIIKPIPYVRFDAVNIRQALTFLQKAKHIGKVVCIMPEVKLDNGNFKTCTPMFNDRSTYLITGGLGGIGLEVAKWMTSSGAKHIVLVSRSPSSEAVQLTINNLISNGSNIVVCNADVGDLEQCSRLIKSIQENEALPPLRGVMHAAGTLSDGFIQNQSWENFEKTYNAKVNGSWNLHELTLELPLEHFVLYSSITGIFGSPGQANHTSGNCFEDNLAHYRYMHGLCATSINWGQWGQVGVAVEYDLPGIAPITTQQGINGLESIMKSHRVQIVVNNVESFSLLFKTFSHLKNYLDERAWKSEFSTGKSFNIKSEDFWEEYDGCGEDRDGKVVVIKKYITITLRHILRLDASDPVDENMELQDMGVDSLMMLEMKNSLQSMFGDRVTVTPASLKDCSTINKLGERLVQIIEEEGEFTSKAPPSLDEIRELIKEDTVLPEDITPDENTLPPVLPTKIKCILVTGATGNLGSYLLSEVLKTCPQLDKIYCLMRGKAGLSPKERLESTLERKCISVGDSVEKIICIEGNLTQPKFGMTDYDYEELCGEVEAILHCGAKISHLEFYRKIEKSLHDIRTINVKGLLNVLEFAVKHRIKHVFNASTMMTVMKIDEDGRMLETWPDTDSFDNISNRGYPVSKHVCDVLLKQAVERGVPCKSFKYPEICGGTNSSSSFNFESRHYMLIHMYMMKEGIMPSVPFPCNVIPVDIAAKITLQICFNHDDAENEMYLVQNPSPQMTQAFFPELAKEFGFPIEIVEYEQFFTRIIDQGEDSFLYHFRDLYKDEQHFVQGVATTPQHQAARKYLENTDDMFVCKKLMRMVPELVVSIESSYEIMKRDLTMAQKEGYFEKFGMVKKTEE</sequence>
<dbReference type="Pfam" id="PF07993">
    <property type="entry name" value="NAD_binding_4"/>
    <property type="match status" value="1"/>
</dbReference>
<dbReference type="Pfam" id="PF08240">
    <property type="entry name" value="ADH_N"/>
    <property type="match status" value="1"/>
</dbReference>
<dbReference type="Gene3D" id="3.40.366.10">
    <property type="entry name" value="Malonyl-Coenzyme A Acyl Carrier Protein, domain 2"/>
    <property type="match status" value="1"/>
</dbReference>
<dbReference type="InterPro" id="IPR020806">
    <property type="entry name" value="PKS_PP-bd"/>
</dbReference>
<dbReference type="InterPro" id="IPR013120">
    <property type="entry name" value="FAR_NAD-bd"/>
</dbReference>
<dbReference type="PANTHER" id="PTHR45681:SF6">
    <property type="entry name" value="POLYKETIDE SYNTHASE 37"/>
    <property type="match status" value="1"/>
</dbReference>
<dbReference type="InterPro" id="IPR016035">
    <property type="entry name" value="Acyl_Trfase/lysoPLipase"/>
</dbReference>
<feature type="region of interest" description="C-terminal hotdog fold" evidence="7">
    <location>
        <begin position="633"/>
        <end position="786"/>
    </location>
</feature>
<evidence type="ECO:0000313" key="11">
    <source>
        <dbReference type="Proteomes" id="UP001642540"/>
    </source>
</evidence>
<dbReference type="InterPro" id="IPR049551">
    <property type="entry name" value="PKS_DH_C"/>
</dbReference>
<dbReference type="Gene3D" id="3.90.180.10">
    <property type="entry name" value="Medium-chain alcohol dehydrogenases, catalytic domain"/>
    <property type="match status" value="1"/>
</dbReference>
<dbReference type="InterPro" id="IPR014043">
    <property type="entry name" value="Acyl_transferase_dom"/>
</dbReference>
<dbReference type="SUPFAM" id="SSF55048">
    <property type="entry name" value="Probable ACP-binding domain of malonyl-CoA ACP transacylase"/>
    <property type="match status" value="1"/>
</dbReference>
<comment type="caution">
    <text evidence="10">The sequence shown here is derived from an EMBL/GenBank/DDBJ whole genome shotgun (WGS) entry which is preliminary data.</text>
</comment>
<gene>
    <name evidence="10" type="ORF">ODALV1_LOCUS21141</name>
</gene>
<keyword evidence="2" id="KW-0597">Phosphoprotein</keyword>
<keyword evidence="4" id="KW-0521">NADP</keyword>
<dbReference type="Pfam" id="PF08242">
    <property type="entry name" value="Methyltransf_12"/>
    <property type="match status" value="1"/>
</dbReference>
<dbReference type="InterPro" id="IPR049900">
    <property type="entry name" value="PKS_mFAS_DH"/>
</dbReference>
<organism evidence="10 11">
    <name type="scientific">Orchesella dallaii</name>
    <dbReference type="NCBI Taxonomy" id="48710"/>
    <lineage>
        <taxon>Eukaryota</taxon>
        <taxon>Metazoa</taxon>
        <taxon>Ecdysozoa</taxon>
        <taxon>Arthropoda</taxon>
        <taxon>Hexapoda</taxon>
        <taxon>Collembola</taxon>
        <taxon>Entomobryomorpha</taxon>
        <taxon>Entomobryoidea</taxon>
        <taxon>Orchesellidae</taxon>
        <taxon>Orchesellinae</taxon>
        <taxon>Orchesella</taxon>
    </lineage>
</organism>
<dbReference type="InterPro" id="IPR020843">
    <property type="entry name" value="ER"/>
</dbReference>
<dbReference type="SUPFAM" id="SSF52151">
    <property type="entry name" value="FabD/lysophospholipase-like"/>
    <property type="match status" value="1"/>
</dbReference>
<evidence type="ECO:0000256" key="5">
    <source>
        <dbReference type="ARBA" id="ARBA00023268"/>
    </source>
</evidence>
<dbReference type="InterPro" id="IPR013154">
    <property type="entry name" value="ADH-like_N"/>
</dbReference>
<dbReference type="SUPFAM" id="SSF50129">
    <property type="entry name" value="GroES-like"/>
    <property type="match status" value="1"/>
</dbReference>
<dbReference type="InterPro" id="IPR036736">
    <property type="entry name" value="ACP-like_sf"/>
</dbReference>
<feature type="domain" description="PKS/mFAS DH" evidence="9">
    <location>
        <begin position="457"/>
        <end position="786"/>
    </location>
</feature>
<evidence type="ECO:0000313" key="10">
    <source>
        <dbReference type="EMBL" id="CAL8125824.1"/>
    </source>
</evidence>
<keyword evidence="1" id="KW-0596">Phosphopantetheine</keyword>
<feature type="active site" description="Proton acceptor; for dehydratase activity" evidence="7">
    <location>
        <position position="488"/>
    </location>
</feature>
<dbReference type="SMART" id="SM00822">
    <property type="entry name" value="PKS_KR"/>
    <property type="match status" value="1"/>
</dbReference>
<dbReference type="Gene3D" id="3.10.129.10">
    <property type="entry name" value="Hotdog Thioesterase"/>
    <property type="match status" value="1"/>
</dbReference>
<keyword evidence="3" id="KW-0808">Transferase</keyword>
<dbReference type="InterPro" id="IPR013149">
    <property type="entry name" value="ADH-like_C"/>
</dbReference>
<dbReference type="InterPro" id="IPR050444">
    <property type="entry name" value="Polyketide_Synthase"/>
</dbReference>
<protein>
    <submittedName>
        <fullName evidence="10">Uncharacterized protein</fullName>
    </submittedName>
</protein>
<dbReference type="InterPro" id="IPR049552">
    <property type="entry name" value="PKS_DH_N"/>
</dbReference>
<keyword evidence="5" id="KW-0511">Multifunctional enzyme</keyword>
<dbReference type="SMART" id="SM00826">
    <property type="entry name" value="PKS_DH"/>
    <property type="match status" value="1"/>
</dbReference>
<dbReference type="InterPro" id="IPR013217">
    <property type="entry name" value="Methyltransf_12"/>
</dbReference>
<dbReference type="Pfam" id="PF00550">
    <property type="entry name" value="PP-binding"/>
    <property type="match status" value="1"/>
</dbReference>
<dbReference type="SUPFAM" id="SSF53335">
    <property type="entry name" value="S-adenosyl-L-methionine-dependent methyltransferases"/>
    <property type="match status" value="1"/>
</dbReference>
<dbReference type="PROSITE" id="PS50075">
    <property type="entry name" value="CARRIER"/>
    <property type="match status" value="1"/>
</dbReference>
<dbReference type="EMBL" id="CAXLJM020000069">
    <property type="protein sequence ID" value="CAL8125824.1"/>
    <property type="molecule type" value="Genomic_DNA"/>
</dbReference>
<proteinExistence type="predicted"/>
<keyword evidence="11" id="KW-1185">Reference proteome</keyword>
<evidence type="ECO:0000256" key="3">
    <source>
        <dbReference type="ARBA" id="ARBA00022679"/>
    </source>
</evidence>
<evidence type="ECO:0000259" key="8">
    <source>
        <dbReference type="PROSITE" id="PS50075"/>
    </source>
</evidence>
<dbReference type="Pfam" id="PF14765">
    <property type="entry name" value="PS-DH"/>
    <property type="match status" value="1"/>
</dbReference>
<dbReference type="InterPro" id="IPR036291">
    <property type="entry name" value="NAD(P)-bd_dom_sf"/>
</dbReference>
<evidence type="ECO:0000256" key="4">
    <source>
        <dbReference type="ARBA" id="ARBA00022857"/>
    </source>
</evidence>
<dbReference type="SUPFAM" id="SSF51735">
    <property type="entry name" value="NAD(P)-binding Rossmann-fold domains"/>
    <property type="match status" value="4"/>
</dbReference>
<dbReference type="InterPro" id="IPR013968">
    <property type="entry name" value="PKS_KR"/>
</dbReference>
<feature type="region of interest" description="N-terminal hotdog fold" evidence="7">
    <location>
        <begin position="457"/>
        <end position="607"/>
    </location>
</feature>
<dbReference type="SMART" id="SM00827">
    <property type="entry name" value="PKS_AT"/>
    <property type="match status" value="1"/>
</dbReference>
<dbReference type="SMART" id="SM00829">
    <property type="entry name" value="PKS_ER"/>
    <property type="match status" value="1"/>
</dbReference>
<dbReference type="Pfam" id="PF00698">
    <property type="entry name" value="Acyl_transf_1"/>
    <property type="match status" value="1"/>
</dbReference>
<dbReference type="InterPro" id="IPR016036">
    <property type="entry name" value="Malonyl_transacylase_ACP-bd"/>
</dbReference>
<dbReference type="Proteomes" id="UP001642540">
    <property type="component" value="Unassembled WGS sequence"/>
</dbReference>
<reference evidence="10 11" key="1">
    <citation type="submission" date="2024-08" db="EMBL/GenBank/DDBJ databases">
        <authorList>
            <person name="Cucini C."/>
            <person name="Frati F."/>
        </authorList>
    </citation>
    <scope>NUCLEOTIDE SEQUENCE [LARGE SCALE GENOMIC DNA]</scope>
</reference>
<dbReference type="Gene3D" id="3.40.50.150">
    <property type="entry name" value="Vaccinia Virus protein VP39"/>
    <property type="match status" value="1"/>
</dbReference>
<dbReference type="Pfam" id="PF08659">
    <property type="entry name" value="KR"/>
    <property type="match status" value="1"/>
</dbReference>
<accession>A0ABP1RCD3</accession>
<dbReference type="Gene3D" id="3.30.70.3290">
    <property type="match status" value="1"/>
</dbReference>
<evidence type="ECO:0000256" key="2">
    <source>
        <dbReference type="ARBA" id="ARBA00022553"/>
    </source>
</evidence>
<dbReference type="CDD" id="cd05195">
    <property type="entry name" value="enoyl_red"/>
    <property type="match status" value="1"/>
</dbReference>